<keyword evidence="3" id="KW-1185">Reference proteome</keyword>
<gene>
    <name evidence="2" type="ORF">NO357_14720</name>
</gene>
<dbReference type="EMBL" id="JANHAX010000004">
    <property type="protein sequence ID" value="MDQ2091156.1"/>
    <property type="molecule type" value="Genomic_DNA"/>
</dbReference>
<dbReference type="RefSeq" id="WP_306736439.1">
    <property type="nucleotide sequence ID" value="NZ_JANHAX010000004.1"/>
</dbReference>
<reference evidence="2" key="1">
    <citation type="submission" date="2022-07" db="EMBL/GenBank/DDBJ databases">
        <authorList>
            <person name="Otstavnykh N."/>
            <person name="Isaeva M."/>
            <person name="Bystritskaya E."/>
        </authorList>
    </citation>
    <scope>NUCLEOTIDE SEQUENCE</scope>
    <source>
        <strain evidence="2">KCTC 52189</strain>
    </source>
</reference>
<feature type="region of interest" description="Disordered" evidence="1">
    <location>
        <begin position="162"/>
        <end position="183"/>
    </location>
</feature>
<dbReference type="Proteomes" id="UP001226762">
    <property type="component" value="Unassembled WGS sequence"/>
</dbReference>
<evidence type="ECO:0000256" key="1">
    <source>
        <dbReference type="SAM" id="MobiDB-lite"/>
    </source>
</evidence>
<organism evidence="2 3">
    <name type="scientific">Marimonas arenosa</name>
    <dbReference type="NCBI Taxonomy" id="1795305"/>
    <lineage>
        <taxon>Bacteria</taxon>
        <taxon>Pseudomonadati</taxon>
        <taxon>Pseudomonadota</taxon>
        <taxon>Alphaproteobacteria</taxon>
        <taxon>Rhodobacterales</taxon>
        <taxon>Paracoccaceae</taxon>
        <taxon>Marimonas</taxon>
    </lineage>
</organism>
<reference evidence="2" key="2">
    <citation type="submission" date="2023-02" db="EMBL/GenBank/DDBJ databases">
        <title>'Rhodoalgimonas zhirmunskyi' gen. nov., isolated from a red alga.</title>
        <authorList>
            <person name="Nedashkovskaya O.I."/>
            <person name="Otstavnykh N.Y."/>
            <person name="Bystritskaya E.P."/>
            <person name="Balabanova L.A."/>
            <person name="Isaeva M.P."/>
        </authorList>
    </citation>
    <scope>NUCLEOTIDE SEQUENCE</scope>
    <source>
        <strain evidence="2">KCTC 52189</strain>
    </source>
</reference>
<proteinExistence type="predicted"/>
<name>A0AAE3WDB1_9RHOB</name>
<protein>
    <submittedName>
        <fullName evidence="2">Uncharacterized protein</fullName>
    </submittedName>
</protein>
<accession>A0AAE3WDB1</accession>
<sequence>MKLAGSAFGAVNRANFVFAPPAFEGLKSAFLREVKPPFPDAPGWQCSVYYYWYEYLRRHKGYEETCLNDGNGPCAKEFVTFGDVHALNFGEWWGERFWLFEERRPVRRLKRAPTLDSRGFPVDRDTLYLEIDLTAPPTQLFRDLKEEIWVQRMAAEERAQRAAATRAAKRKKPLPDLRLGPQKSTAHFPVETKPVLSALHEHLLVWDARKANPDAEDAEIADLAGIRVNQVVDGETIASRSLLKLPSDDIEKVLRRRKQLAVQRHLRIARQYIDNVVKGRFPLRTGR</sequence>
<dbReference type="AlphaFoldDB" id="A0AAE3WDB1"/>
<evidence type="ECO:0000313" key="2">
    <source>
        <dbReference type="EMBL" id="MDQ2091156.1"/>
    </source>
</evidence>
<comment type="caution">
    <text evidence="2">The sequence shown here is derived from an EMBL/GenBank/DDBJ whole genome shotgun (WGS) entry which is preliminary data.</text>
</comment>
<evidence type="ECO:0000313" key="3">
    <source>
        <dbReference type="Proteomes" id="UP001226762"/>
    </source>
</evidence>